<dbReference type="SUPFAM" id="SSF48452">
    <property type="entry name" value="TPR-like"/>
    <property type="match status" value="1"/>
</dbReference>
<comment type="caution">
    <text evidence="12">The sequence shown here is derived from an EMBL/GenBank/DDBJ whole genome shotgun (WGS) entry which is preliminary data.</text>
</comment>
<dbReference type="PANTHER" id="PTHR22726">
    <property type="entry name" value="METALLOENDOPEPTIDASE OMA1"/>
    <property type="match status" value="1"/>
</dbReference>
<protein>
    <submittedName>
        <fullName evidence="12">Pentatricopeptide repeat-containing mitochondrial</fullName>
    </submittedName>
</protein>
<feature type="repeat" description="PPR" evidence="8">
    <location>
        <begin position="63"/>
        <end position="97"/>
    </location>
</feature>
<keyword evidence="13" id="KW-1185">Reference proteome</keyword>
<dbReference type="InterPro" id="IPR051156">
    <property type="entry name" value="Mito/Outer_Membr_Metalloprot"/>
</dbReference>
<keyword evidence="6" id="KW-0862">Zinc</keyword>
<feature type="repeat" description="PPR" evidence="8">
    <location>
        <begin position="28"/>
        <end position="62"/>
    </location>
</feature>
<organism evidence="12 13">
    <name type="scientific">Micractinium conductrix</name>
    <dbReference type="NCBI Taxonomy" id="554055"/>
    <lineage>
        <taxon>Eukaryota</taxon>
        <taxon>Viridiplantae</taxon>
        <taxon>Chlorophyta</taxon>
        <taxon>core chlorophytes</taxon>
        <taxon>Trebouxiophyceae</taxon>
        <taxon>Chlorellales</taxon>
        <taxon>Chlorellaceae</taxon>
        <taxon>Chlorella clade</taxon>
        <taxon>Micractinium</taxon>
    </lineage>
</organism>
<dbReference type="Pfam" id="PF01435">
    <property type="entry name" value="Peptidase_M48"/>
    <property type="match status" value="1"/>
</dbReference>
<feature type="compositionally biased region" description="Basic and acidic residues" evidence="9">
    <location>
        <begin position="372"/>
        <end position="395"/>
    </location>
</feature>
<feature type="repeat" description="PPR" evidence="8">
    <location>
        <begin position="138"/>
        <end position="172"/>
    </location>
</feature>
<dbReference type="PROSITE" id="PS51375">
    <property type="entry name" value="PPR"/>
    <property type="match status" value="4"/>
</dbReference>
<evidence type="ECO:0000256" key="4">
    <source>
        <dbReference type="ARBA" id="ARBA00022737"/>
    </source>
</evidence>
<dbReference type="InterPro" id="IPR002885">
    <property type="entry name" value="PPR_rpt"/>
</dbReference>
<evidence type="ECO:0000313" key="13">
    <source>
        <dbReference type="Proteomes" id="UP000239649"/>
    </source>
</evidence>
<evidence type="ECO:0000256" key="1">
    <source>
        <dbReference type="ARBA" id="ARBA00001947"/>
    </source>
</evidence>
<dbReference type="NCBIfam" id="TIGR00756">
    <property type="entry name" value="PPR"/>
    <property type="match status" value="3"/>
</dbReference>
<accession>A0A2P6V379</accession>
<gene>
    <name evidence="12" type="ORF">C2E20_7902</name>
</gene>
<evidence type="ECO:0000313" key="12">
    <source>
        <dbReference type="EMBL" id="PSC68549.1"/>
    </source>
</evidence>
<evidence type="ECO:0000259" key="10">
    <source>
        <dbReference type="Pfam" id="PF01435"/>
    </source>
</evidence>
<dbReference type="STRING" id="554055.A0A2P6V379"/>
<evidence type="ECO:0000256" key="9">
    <source>
        <dbReference type="SAM" id="MobiDB-lite"/>
    </source>
</evidence>
<name>A0A2P6V379_9CHLO</name>
<evidence type="ECO:0000256" key="6">
    <source>
        <dbReference type="ARBA" id="ARBA00022833"/>
    </source>
</evidence>
<evidence type="ECO:0000256" key="2">
    <source>
        <dbReference type="ARBA" id="ARBA00022670"/>
    </source>
</evidence>
<feature type="region of interest" description="Disordered" evidence="9">
    <location>
        <begin position="323"/>
        <end position="424"/>
    </location>
</feature>
<dbReference type="GO" id="GO:0051603">
    <property type="term" value="P:proteolysis involved in protein catabolic process"/>
    <property type="evidence" value="ECO:0007669"/>
    <property type="project" value="TreeGrafter"/>
</dbReference>
<dbReference type="CDD" id="cd07331">
    <property type="entry name" value="M48C_Oma1_like"/>
    <property type="match status" value="1"/>
</dbReference>
<dbReference type="InterPro" id="IPR033443">
    <property type="entry name" value="PROP1-like_PPR_dom"/>
</dbReference>
<feature type="compositionally biased region" description="Pro residues" evidence="9">
    <location>
        <begin position="332"/>
        <end position="347"/>
    </location>
</feature>
<dbReference type="GO" id="GO:0016020">
    <property type="term" value="C:membrane"/>
    <property type="evidence" value="ECO:0007669"/>
    <property type="project" value="TreeGrafter"/>
</dbReference>
<evidence type="ECO:0000256" key="3">
    <source>
        <dbReference type="ARBA" id="ARBA00022723"/>
    </source>
</evidence>
<comment type="cofactor">
    <cofactor evidence="1">
        <name>Zn(2+)</name>
        <dbReference type="ChEBI" id="CHEBI:29105"/>
    </cofactor>
</comment>
<dbReference type="PANTHER" id="PTHR22726:SF1">
    <property type="entry name" value="METALLOENDOPEPTIDASE OMA1, MITOCHONDRIAL"/>
    <property type="match status" value="1"/>
</dbReference>
<evidence type="ECO:0000256" key="8">
    <source>
        <dbReference type="PROSITE-ProRule" id="PRU00708"/>
    </source>
</evidence>
<dbReference type="Pfam" id="PF01535">
    <property type="entry name" value="PPR"/>
    <property type="match status" value="1"/>
</dbReference>
<dbReference type="InterPro" id="IPR011990">
    <property type="entry name" value="TPR-like_helical_dom_sf"/>
</dbReference>
<evidence type="ECO:0000259" key="11">
    <source>
        <dbReference type="Pfam" id="PF17177"/>
    </source>
</evidence>
<proteinExistence type="predicted"/>
<dbReference type="EMBL" id="LHPF02000036">
    <property type="protein sequence ID" value="PSC68549.1"/>
    <property type="molecule type" value="Genomic_DNA"/>
</dbReference>
<dbReference type="Proteomes" id="UP000239649">
    <property type="component" value="Unassembled WGS sequence"/>
</dbReference>
<sequence>MDALKARILEAAPGQVQETICSAQFVPRAAAFTSLIQMAAKAKQPQKAIEIFEAMSAVGMQPNTFSYSALISALARAGRWQEAERYFSDLRALAERQPEMRPNTVTYAALISAYEKGGELERALSAFRQQLAEGVPPDLITYSSLVTACERAGRVRQAGELLDQLHAGGMVGTHQLYHGLLTSCQAAGEGELALEVFLGMQCAGVRPTSHTVGLLLGALVSSGQVGHSLWLVREALASSYELGTASFNTVLQLLAACGEWGASLGLFRAMRLAGPKAFPDGASAGLLVAACMQGGNAELAGQLTAELAGQGLLQPVGGAAGGAAWPGAGSPPTQPPLPVPLPLPLPLPLSMQADGGQQEDGHGGGKGAACGEHTDGRQHNGARGERADGRQHNGERGGGCMPHGGAAAKALHNNGASSNESPKGVTGSYASIVVVLGAGGAVVWVSSQQEVPYTGRKHAIMVGPESELDLGREAFQQVLAEAKQQGALLPPRHPASQTVRRIGTRIAQAATDGYGGGYQDHLKHMEWEFAVIDSPQVNAFVVPGGKVVVYTGLLRMVRSEAELAAVLAHESAHVVARHAAERITQMGAVEVVRAIAYWVFGLPIPSGPLTAIFFLPNSRKAETEADVIGVQIMARACYDPSAMVSVFEKMGAAEKRDGGDKIPKFLRTHPHSGDRVVAIRKMLPQAEGLYEMSGCEAAGGALAGFRTVMQKLDWGQ</sequence>
<evidence type="ECO:0000256" key="7">
    <source>
        <dbReference type="ARBA" id="ARBA00023049"/>
    </source>
</evidence>
<dbReference type="GO" id="GO:0046872">
    <property type="term" value="F:metal ion binding"/>
    <property type="evidence" value="ECO:0007669"/>
    <property type="project" value="UniProtKB-KW"/>
</dbReference>
<keyword evidence="4" id="KW-0677">Repeat</keyword>
<dbReference type="Pfam" id="PF17177">
    <property type="entry name" value="PPR_long"/>
    <property type="match status" value="1"/>
</dbReference>
<feature type="domain" description="Peptidase M48" evidence="10">
    <location>
        <begin position="522"/>
        <end position="682"/>
    </location>
</feature>
<dbReference type="OrthoDB" id="7464992at2759"/>
<feature type="repeat" description="PPR" evidence="8">
    <location>
        <begin position="103"/>
        <end position="137"/>
    </location>
</feature>
<reference evidence="12 13" key="1">
    <citation type="journal article" date="2018" name="Plant J.">
        <title>Genome sequences of Chlorella sorokiniana UTEX 1602 and Micractinium conductrix SAG 241.80: implications to maltose excretion by a green alga.</title>
        <authorList>
            <person name="Arriola M.B."/>
            <person name="Velmurugan N."/>
            <person name="Zhang Y."/>
            <person name="Plunkett M.H."/>
            <person name="Hondzo H."/>
            <person name="Barney B.M."/>
        </authorList>
    </citation>
    <scope>NUCLEOTIDE SEQUENCE [LARGE SCALE GENOMIC DNA]</scope>
    <source>
        <strain evidence="12 13">SAG 241.80</strain>
    </source>
</reference>
<dbReference type="Gene3D" id="1.25.40.10">
    <property type="entry name" value="Tetratricopeptide repeat domain"/>
    <property type="match status" value="3"/>
</dbReference>
<dbReference type="Gene3D" id="3.30.2010.10">
    <property type="entry name" value="Metalloproteases ('zincins'), catalytic domain"/>
    <property type="match status" value="1"/>
</dbReference>
<evidence type="ECO:0000256" key="5">
    <source>
        <dbReference type="ARBA" id="ARBA00022801"/>
    </source>
</evidence>
<feature type="domain" description="PROP1-like PPR" evidence="11">
    <location>
        <begin position="31"/>
        <end position="166"/>
    </location>
</feature>
<dbReference type="GO" id="GO:0004222">
    <property type="term" value="F:metalloendopeptidase activity"/>
    <property type="evidence" value="ECO:0007669"/>
    <property type="project" value="InterPro"/>
</dbReference>
<dbReference type="AlphaFoldDB" id="A0A2P6V379"/>
<keyword evidence="7" id="KW-0482">Metalloprotease</keyword>
<keyword evidence="3" id="KW-0479">Metal-binding</keyword>
<dbReference type="InterPro" id="IPR001915">
    <property type="entry name" value="Peptidase_M48"/>
</dbReference>
<keyword evidence="5" id="KW-0378">Hydrolase</keyword>
<keyword evidence="2" id="KW-0645">Protease</keyword>